<dbReference type="KEGG" id="vdi:Vdis_0719"/>
<sequence length="176" mass="19885">MISDFLRKNWYWVLGILASFLLFIISPILFTIVLIIILIIYFIFIRRRKSEGGVGESTVTRVKLLRSVSSQGINDLRMSKVCLSIGVGDGIIRVGDRWISALRINALDLSLLRDAINLGALISDNGNNYLVIYGENPDEVSIRLNTAVELLRSRNVLFRQLSSSELISEVVLRWMS</sequence>
<dbReference type="AlphaFoldDB" id="E1QNE2"/>
<dbReference type="eggNOG" id="arCOG13800">
    <property type="taxonomic scope" value="Archaea"/>
</dbReference>
<feature type="transmembrane region" description="Helical" evidence="1">
    <location>
        <begin position="12"/>
        <end position="44"/>
    </location>
</feature>
<proteinExistence type="predicted"/>
<keyword evidence="1" id="KW-0472">Membrane</keyword>
<dbReference type="EMBL" id="CP002100">
    <property type="protein sequence ID" value="ADN50112.1"/>
    <property type="molecule type" value="Genomic_DNA"/>
</dbReference>
<keyword evidence="3" id="KW-1185">Reference proteome</keyword>
<accession>E1QNE2</accession>
<evidence type="ECO:0000256" key="1">
    <source>
        <dbReference type="SAM" id="Phobius"/>
    </source>
</evidence>
<gene>
    <name evidence="2" type="ordered locus">Vdis_0719</name>
</gene>
<organism evidence="2 3">
    <name type="scientific">Vulcanisaeta distributa (strain DSM 14429 / JCM 11212 / NBRC 100878 / IC-017)</name>
    <dbReference type="NCBI Taxonomy" id="572478"/>
    <lineage>
        <taxon>Archaea</taxon>
        <taxon>Thermoproteota</taxon>
        <taxon>Thermoprotei</taxon>
        <taxon>Thermoproteales</taxon>
        <taxon>Thermoproteaceae</taxon>
        <taxon>Vulcanisaeta</taxon>
    </lineage>
</organism>
<evidence type="ECO:0000313" key="3">
    <source>
        <dbReference type="Proteomes" id="UP000006681"/>
    </source>
</evidence>
<name>E1QNE2_VULDI</name>
<dbReference type="Proteomes" id="UP000006681">
    <property type="component" value="Chromosome"/>
</dbReference>
<evidence type="ECO:0000313" key="2">
    <source>
        <dbReference type="EMBL" id="ADN50112.1"/>
    </source>
</evidence>
<reference evidence="3" key="2">
    <citation type="journal article" date="2010" name="Stand. Genomic Sci.">
        <title>Complete genome sequence of Vulcanisaeta distributa type strain (IC-017T).</title>
        <authorList>
            <person name="Mavromatis K."/>
            <person name="Sikorski J."/>
            <person name="Pabst E."/>
            <person name="Teshima H."/>
            <person name="Lapidus A."/>
            <person name="Lucas S."/>
            <person name="Nolan M."/>
            <person name="Glavina Del Rio T."/>
            <person name="Cheng J."/>
            <person name="Bruce D."/>
            <person name="Goodwin L."/>
            <person name="Pitluck S."/>
            <person name="Liolios K."/>
            <person name="Ivanova N."/>
            <person name="Mikhailova N."/>
            <person name="Pati A."/>
            <person name="Chen A."/>
            <person name="Palaniappan K."/>
            <person name="Land M."/>
            <person name="Hauser L."/>
            <person name="Chang Y."/>
            <person name="Jeffries C."/>
            <person name="Rohde M."/>
            <person name="Spring S."/>
            <person name="Goker M."/>
            <person name="Wirth R."/>
            <person name="Woyke T."/>
            <person name="Bristow J."/>
            <person name="Eisen J."/>
            <person name="Markowitz V."/>
            <person name="Hugenholtz P."/>
            <person name="Klenk H."/>
            <person name="Kyrpides N."/>
        </authorList>
    </citation>
    <scope>NUCLEOTIDE SEQUENCE [LARGE SCALE GENOMIC DNA]</scope>
    <source>
        <strain evidence="3">DSM 14429 / JCM 11212 / NBRC 100878 / IC-017</strain>
    </source>
</reference>
<dbReference type="OrthoDB" id="29165at2157"/>
<reference evidence="2 3" key="1">
    <citation type="journal article" date="2010" name="Stand. Genomic Sci.">
        <title>Complete genome sequence of Vulcanisaeta distributa type strain (IC-017).</title>
        <authorList>
            <person name="Mavromatis K."/>
            <person name="Sikorski J."/>
            <person name="Pabst E."/>
            <person name="Teshima H."/>
            <person name="Lapidus A."/>
            <person name="Lucas S."/>
            <person name="Nolan M."/>
            <person name="Glavina Del Rio T."/>
            <person name="Cheng J.F."/>
            <person name="Bruce D."/>
            <person name="Goodwin L."/>
            <person name="Pitluck S."/>
            <person name="Liolios K."/>
            <person name="Ivanova N."/>
            <person name="Mikhailova N."/>
            <person name="Pati A."/>
            <person name="Chen A."/>
            <person name="Palaniappan K."/>
            <person name="Land M."/>
            <person name="Hauser L."/>
            <person name="Chang Y.J."/>
            <person name="Jeffries C.D."/>
            <person name="Rohde M."/>
            <person name="Spring S."/>
            <person name="Goker M."/>
            <person name="Wirth R."/>
            <person name="Woyke T."/>
            <person name="Bristow J."/>
            <person name="Eisen J.A."/>
            <person name="Markowitz V."/>
            <person name="Hugenholtz P."/>
            <person name="Klenk H.P."/>
            <person name="Kyrpides N.C."/>
        </authorList>
    </citation>
    <scope>NUCLEOTIDE SEQUENCE [LARGE SCALE GENOMIC DNA]</scope>
    <source>
        <strain evidence="3">DSM 14429 / JCM 11212 / NBRC 100878 / IC-017</strain>
    </source>
</reference>
<protein>
    <submittedName>
        <fullName evidence="2">Uncharacterized protein</fullName>
    </submittedName>
</protein>
<keyword evidence="1" id="KW-0812">Transmembrane</keyword>
<dbReference type="HOGENOM" id="CLU_1521956_0_0_2"/>
<keyword evidence="1" id="KW-1133">Transmembrane helix</keyword>